<keyword evidence="3" id="KW-1185">Reference proteome</keyword>
<sequence>MCCIAVNRSSILAPEQLAQCPPLTTSVISNALSGRGDGRGERGGGRGGGGGN</sequence>
<proteinExistence type="predicted"/>
<reference evidence="2 3" key="1">
    <citation type="journal article" date="2012" name="J. Bacteriol.">
        <title>Draft Genome Sequence of Mesorhizobium alhagi CCNWXJ12-2T, a Novel Salt-Resistant Species Isolated from the Desert of Northwestern China.</title>
        <authorList>
            <person name="Zhou M."/>
            <person name="Chen W."/>
            <person name="Chen H."/>
            <person name="Wei G."/>
        </authorList>
    </citation>
    <scope>NUCLEOTIDE SEQUENCE [LARGE SCALE GENOMIC DNA]</scope>
    <source>
        <strain evidence="2 3">CCNWXJ12-2</strain>
    </source>
</reference>
<feature type="region of interest" description="Disordered" evidence="1">
    <location>
        <begin position="29"/>
        <end position="52"/>
    </location>
</feature>
<accession>H0HYK3</accession>
<organism evidence="2 3">
    <name type="scientific">Mesorhizobium alhagi CCNWXJ12-2</name>
    <dbReference type="NCBI Taxonomy" id="1107882"/>
    <lineage>
        <taxon>Bacteria</taxon>
        <taxon>Pseudomonadati</taxon>
        <taxon>Pseudomonadota</taxon>
        <taxon>Alphaproteobacteria</taxon>
        <taxon>Hyphomicrobiales</taxon>
        <taxon>Phyllobacteriaceae</taxon>
        <taxon>Allomesorhizobium</taxon>
    </lineage>
</organism>
<dbReference type="EMBL" id="AHAM01000222">
    <property type="protein sequence ID" value="EHK54188.1"/>
    <property type="molecule type" value="Genomic_DNA"/>
</dbReference>
<evidence type="ECO:0000256" key="1">
    <source>
        <dbReference type="SAM" id="MobiDB-lite"/>
    </source>
</evidence>
<gene>
    <name evidence="2" type="ORF">MAXJ12_26418</name>
</gene>
<dbReference type="AlphaFoldDB" id="H0HYK3"/>
<feature type="non-terminal residue" evidence="2">
    <location>
        <position position="52"/>
    </location>
</feature>
<dbReference type="Proteomes" id="UP000003250">
    <property type="component" value="Unassembled WGS sequence"/>
</dbReference>
<evidence type="ECO:0000313" key="3">
    <source>
        <dbReference type="Proteomes" id="UP000003250"/>
    </source>
</evidence>
<name>H0HYK3_9HYPH</name>
<evidence type="ECO:0000313" key="2">
    <source>
        <dbReference type="EMBL" id="EHK54188.1"/>
    </source>
</evidence>
<protein>
    <submittedName>
        <fullName evidence="2">Uncharacterized protein</fullName>
    </submittedName>
</protein>